<dbReference type="PANTHER" id="PTHR47943">
    <property type="entry name" value="CYTOCHROME P450 93A3-LIKE"/>
    <property type="match status" value="1"/>
</dbReference>
<evidence type="ECO:0000256" key="1">
    <source>
        <dbReference type="ARBA" id="ARBA00001971"/>
    </source>
</evidence>
<keyword evidence="11" id="KW-1133">Transmembrane helix</keyword>
<comment type="cofactor">
    <cofactor evidence="1">
        <name>heme</name>
        <dbReference type="ChEBI" id="CHEBI:30413"/>
    </cofactor>
</comment>
<comment type="caution">
    <text evidence="12">The sequence shown here is derived from an EMBL/GenBank/DDBJ whole genome shotgun (WGS) entry which is preliminary data.</text>
</comment>
<evidence type="ECO:0000313" key="12">
    <source>
        <dbReference type="EMBL" id="KAJ9158739.1"/>
    </source>
</evidence>
<dbReference type="CDD" id="cd20655">
    <property type="entry name" value="CYP93"/>
    <property type="match status" value="1"/>
</dbReference>
<dbReference type="EMBL" id="JARPOI010000014">
    <property type="protein sequence ID" value="KAJ9158739.1"/>
    <property type="molecule type" value="Genomic_DNA"/>
</dbReference>
<dbReference type="Proteomes" id="UP001174677">
    <property type="component" value="Chromosome 14"/>
</dbReference>
<dbReference type="InterPro" id="IPR036396">
    <property type="entry name" value="Cyt_P450_sf"/>
</dbReference>
<dbReference type="InterPro" id="IPR017972">
    <property type="entry name" value="Cyt_P450_CS"/>
</dbReference>
<feature type="transmembrane region" description="Helical" evidence="11">
    <location>
        <begin position="12"/>
        <end position="29"/>
    </location>
</feature>
<evidence type="ECO:0000256" key="6">
    <source>
        <dbReference type="ARBA" id="ARBA00023002"/>
    </source>
</evidence>
<evidence type="ECO:0000256" key="9">
    <source>
        <dbReference type="ARBA" id="ARBA00023136"/>
    </source>
</evidence>
<gene>
    <name evidence="12" type="ORF">P3X46_024296</name>
</gene>
<evidence type="ECO:0000256" key="11">
    <source>
        <dbReference type="SAM" id="Phobius"/>
    </source>
</evidence>
<evidence type="ECO:0000256" key="5">
    <source>
        <dbReference type="ARBA" id="ARBA00022723"/>
    </source>
</evidence>
<keyword evidence="4 10" id="KW-0349">Heme</keyword>
<dbReference type="PRINTS" id="PR00463">
    <property type="entry name" value="EP450I"/>
</dbReference>
<dbReference type="PANTHER" id="PTHR47943:SF8">
    <property type="entry name" value="CYTOCHROME P450"/>
    <property type="match status" value="1"/>
</dbReference>
<keyword evidence="5 10" id="KW-0479">Metal-binding</keyword>
<evidence type="ECO:0008006" key="14">
    <source>
        <dbReference type="Google" id="ProtNLM"/>
    </source>
</evidence>
<name>A0ABQ9L209_HEVBR</name>
<evidence type="ECO:0000256" key="10">
    <source>
        <dbReference type="RuleBase" id="RU000461"/>
    </source>
</evidence>
<comment type="similarity">
    <text evidence="3 10">Belongs to the cytochrome P450 family.</text>
</comment>
<evidence type="ECO:0000256" key="8">
    <source>
        <dbReference type="ARBA" id="ARBA00023033"/>
    </source>
</evidence>
<evidence type="ECO:0000256" key="3">
    <source>
        <dbReference type="ARBA" id="ARBA00010617"/>
    </source>
</evidence>
<protein>
    <recommendedName>
        <fullName evidence="14">Cytochrome P450</fullName>
    </recommendedName>
</protein>
<keyword evidence="8 10" id="KW-0503">Monooxygenase</keyword>
<organism evidence="12 13">
    <name type="scientific">Hevea brasiliensis</name>
    <name type="common">Para rubber tree</name>
    <name type="synonym">Siphonia brasiliensis</name>
    <dbReference type="NCBI Taxonomy" id="3981"/>
    <lineage>
        <taxon>Eukaryota</taxon>
        <taxon>Viridiplantae</taxon>
        <taxon>Streptophyta</taxon>
        <taxon>Embryophyta</taxon>
        <taxon>Tracheophyta</taxon>
        <taxon>Spermatophyta</taxon>
        <taxon>Magnoliopsida</taxon>
        <taxon>eudicotyledons</taxon>
        <taxon>Gunneridae</taxon>
        <taxon>Pentapetalae</taxon>
        <taxon>rosids</taxon>
        <taxon>fabids</taxon>
        <taxon>Malpighiales</taxon>
        <taxon>Euphorbiaceae</taxon>
        <taxon>Crotonoideae</taxon>
        <taxon>Micrandreae</taxon>
        <taxon>Hevea</taxon>
    </lineage>
</organism>
<dbReference type="Gene3D" id="1.10.630.10">
    <property type="entry name" value="Cytochrome P450"/>
    <property type="match status" value="1"/>
</dbReference>
<comment type="subcellular location">
    <subcellularLocation>
        <location evidence="2">Membrane</location>
    </subcellularLocation>
</comment>
<evidence type="ECO:0000256" key="4">
    <source>
        <dbReference type="ARBA" id="ARBA00022617"/>
    </source>
</evidence>
<evidence type="ECO:0000313" key="13">
    <source>
        <dbReference type="Proteomes" id="UP001174677"/>
    </source>
</evidence>
<dbReference type="InterPro" id="IPR001128">
    <property type="entry name" value="Cyt_P450"/>
</dbReference>
<keyword evidence="13" id="KW-1185">Reference proteome</keyword>
<keyword evidence="6 10" id="KW-0560">Oxidoreductase</keyword>
<dbReference type="PRINTS" id="PR00385">
    <property type="entry name" value="P450"/>
</dbReference>
<evidence type="ECO:0000256" key="2">
    <source>
        <dbReference type="ARBA" id="ARBA00004370"/>
    </source>
</evidence>
<keyword evidence="7 10" id="KW-0408">Iron</keyword>
<dbReference type="PROSITE" id="PS00086">
    <property type="entry name" value="CYTOCHROME_P450"/>
    <property type="match status" value="1"/>
</dbReference>
<evidence type="ECO:0000256" key="7">
    <source>
        <dbReference type="ARBA" id="ARBA00023004"/>
    </source>
</evidence>
<reference evidence="12" key="1">
    <citation type="journal article" date="2023" name="Plant Biotechnol. J.">
        <title>Chromosome-level wild Hevea brasiliensis genome provides new tools for genomic-assisted breeding and valuable loci to elevate rubber yield.</title>
        <authorList>
            <person name="Cheng H."/>
            <person name="Song X."/>
            <person name="Hu Y."/>
            <person name="Wu T."/>
            <person name="Yang Q."/>
            <person name="An Z."/>
            <person name="Feng S."/>
            <person name="Deng Z."/>
            <person name="Wu W."/>
            <person name="Zeng X."/>
            <person name="Tu M."/>
            <person name="Wang X."/>
            <person name="Huang H."/>
        </authorList>
    </citation>
    <scope>NUCLEOTIDE SEQUENCE</scope>
    <source>
        <strain evidence="12">MT/VB/25A 57/8</strain>
    </source>
</reference>
<keyword evidence="9 11" id="KW-0472">Membrane</keyword>
<dbReference type="InterPro" id="IPR002401">
    <property type="entry name" value="Cyt_P450_E_grp-I"/>
</dbReference>
<proteinExistence type="inferred from homology"/>
<dbReference type="Pfam" id="PF00067">
    <property type="entry name" value="p450"/>
    <property type="match status" value="1"/>
</dbReference>
<keyword evidence="11" id="KW-0812">Transmembrane</keyword>
<sequence>MAIINGDSFPYLIFFFLWLISGFLLKYHFKKPIKPILHLPPSPPSLPFIGHLHHLGRVGFKCFHNLATKHGPLLSLHLGSLPLLVVSSASYAAEIFKTNDLTFSNKPKTPFDEGLLFQNFGFISAPYGDYWRFMKKLCVTELLGTGMIERSRSVRGEELQGFLQKMVEKACKNENVDLENELMKLMNNIICRMVMSTRCSEEEDEAQRCKELVEGSMELAGKMAVAYFLGPLKKVGCWVFRKQLKEIPRQIDELLEKILKEHEERAKRDGGEGEGKDLMDILLKVYQDKDAEFQISRNHMKAFFVDLFIAGTHTSADSTHWVMALLINHPNVFNKLRGEIESVVGKNRLVEESDIPNLHYLQAIVKETLRLYPLGPFIPRVSCEDCKIGGFDIPKETLVLINLYSIMRDPEIWDNPDEFKPERFLVSHKETNRQNHLLGYVPFGGGRRMCPGSHLALTIIHITVASMVQCFDWKVPGEDGDGDGGKVNMEAKSGVIMSMAHPIVCLPVVRYNPFAA</sequence>
<dbReference type="SUPFAM" id="SSF48264">
    <property type="entry name" value="Cytochrome P450"/>
    <property type="match status" value="1"/>
</dbReference>
<accession>A0ABQ9L209</accession>